<dbReference type="Gene3D" id="1.10.601.10">
    <property type="entry name" value="RNA Polymerase Primary Sigma Factor"/>
    <property type="match status" value="1"/>
</dbReference>
<dbReference type="InterPro" id="IPR050239">
    <property type="entry name" value="Sigma-70_RNA_pol_init_factors"/>
</dbReference>
<name>A0ABP6RUJ5_9PSEU</name>
<dbReference type="PANTHER" id="PTHR30603">
    <property type="entry name" value="RNA POLYMERASE SIGMA FACTOR RPO"/>
    <property type="match status" value="1"/>
</dbReference>
<keyword evidence="8" id="KW-1185">Reference proteome</keyword>
<dbReference type="Pfam" id="PF04545">
    <property type="entry name" value="Sigma70_r4"/>
    <property type="match status" value="1"/>
</dbReference>
<dbReference type="Gene3D" id="1.10.10.10">
    <property type="entry name" value="Winged helix-like DNA-binding domain superfamily/Winged helix DNA-binding domain"/>
    <property type="match status" value="1"/>
</dbReference>
<dbReference type="CDD" id="cd06171">
    <property type="entry name" value="Sigma70_r4"/>
    <property type="match status" value="1"/>
</dbReference>
<organism evidence="7 8">
    <name type="scientific">Saccharopolyspora gregorii</name>
    <dbReference type="NCBI Taxonomy" id="33914"/>
    <lineage>
        <taxon>Bacteria</taxon>
        <taxon>Bacillati</taxon>
        <taxon>Actinomycetota</taxon>
        <taxon>Actinomycetes</taxon>
        <taxon>Pseudonocardiales</taxon>
        <taxon>Pseudonocardiaceae</taxon>
        <taxon>Saccharopolyspora</taxon>
    </lineage>
</organism>
<evidence type="ECO:0000256" key="2">
    <source>
        <dbReference type="ARBA" id="ARBA00023082"/>
    </source>
</evidence>
<evidence type="ECO:0000256" key="5">
    <source>
        <dbReference type="SAM" id="MobiDB-lite"/>
    </source>
</evidence>
<dbReference type="Pfam" id="PF04542">
    <property type="entry name" value="Sigma70_r2"/>
    <property type="match status" value="1"/>
</dbReference>
<keyword evidence="2" id="KW-0731">Sigma factor</keyword>
<evidence type="ECO:0000256" key="1">
    <source>
        <dbReference type="ARBA" id="ARBA00023015"/>
    </source>
</evidence>
<evidence type="ECO:0000259" key="6">
    <source>
        <dbReference type="PROSITE" id="PS00716"/>
    </source>
</evidence>
<evidence type="ECO:0000313" key="7">
    <source>
        <dbReference type="EMBL" id="GAA3359800.1"/>
    </source>
</evidence>
<accession>A0ABP6RUJ5</accession>
<evidence type="ECO:0000256" key="4">
    <source>
        <dbReference type="ARBA" id="ARBA00023163"/>
    </source>
</evidence>
<feature type="region of interest" description="Disordered" evidence="5">
    <location>
        <begin position="340"/>
        <end position="363"/>
    </location>
</feature>
<comment type="caution">
    <text evidence="7">The sequence shown here is derived from an EMBL/GenBank/DDBJ whole genome shotgun (WGS) entry which is preliminary data.</text>
</comment>
<dbReference type="InterPro" id="IPR000943">
    <property type="entry name" value="RNA_pol_sigma70"/>
</dbReference>
<protein>
    <recommendedName>
        <fullName evidence="6">RNA polymerase sigma-70 domain-containing protein</fullName>
    </recommendedName>
</protein>
<dbReference type="InterPro" id="IPR013324">
    <property type="entry name" value="RNA_pol_sigma_r3/r4-like"/>
</dbReference>
<dbReference type="Proteomes" id="UP001500483">
    <property type="component" value="Unassembled WGS sequence"/>
</dbReference>
<dbReference type="SUPFAM" id="SSF88659">
    <property type="entry name" value="Sigma3 and sigma4 domains of RNA polymerase sigma factors"/>
    <property type="match status" value="2"/>
</dbReference>
<dbReference type="InterPro" id="IPR013325">
    <property type="entry name" value="RNA_pol_sigma_r2"/>
</dbReference>
<keyword evidence="4" id="KW-0804">Transcription</keyword>
<dbReference type="PANTHER" id="PTHR30603:SF47">
    <property type="entry name" value="RNA POLYMERASE SIGMA FACTOR SIGD, CHLOROPLASTIC"/>
    <property type="match status" value="1"/>
</dbReference>
<dbReference type="EMBL" id="BAAAYK010000038">
    <property type="protein sequence ID" value="GAA3359800.1"/>
    <property type="molecule type" value="Genomic_DNA"/>
</dbReference>
<dbReference type="NCBIfam" id="TIGR02937">
    <property type="entry name" value="sigma70-ECF"/>
    <property type="match status" value="1"/>
</dbReference>
<proteinExistence type="predicted"/>
<keyword evidence="3" id="KW-0238">DNA-binding</keyword>
<dbReference type="SUPFAM" id="SSF88946">
    <property type="entry name" value="Sigma2 domain of RNA polymerase sigma factors"/>
    <property type="match status" value="1"/>
</dbReference>
<dbReference type="InterPro" id="IPR036388">
    <property type="entry name" value="WH-like_DNA-bd_sf"/>
</dbReference>
<dbReference type="PROSITE" id="PS00716">
    <property type="entry name" value="SIGMA70_2"/>
    <property type="match status" value="1"/>
</dbReference>
<evidence type="ECO:0000256" key="3">
    <source>
        <dbReference type="ARBA" id="ARBA00023125"/>
    </source>
</evidence>
<dbReference type="InterPro" id="IPR014284">
    <property type="entry name" value="RNA_pol_sigma-70_dom"/>
</dbReference>
<evidence type="ECO:0000313" key="8">
    <source>
        <dbReference type="Proteomes" id="UP001500483"/>
    </source>
</evidence>
<feature type="domain" description="RNA polymerase sigma-70" evidence="6">
    <location>
        <begin position="637"/>
        <end position="663"/>
    </location>
</feature>
<gene>
    <name evidence="7" type="ORF">GCM10020366_37260</name>
</gene>
<reference evidence="8" key="1">
    <citation type="journal article" date="2019" name="Int. J. Syst. Evol. Microbiol.">
        <title>The Global Catalogue of Microorganisms (GCM) 10K type strain sequencing project: providing services to taxonomists for standard genome sequencing and annotation.</title>
        <authorList>
            <consortium name="The Broad Institute Genomics Platform"/>
            <consortium name="The Broad Institute Genome Sequencing Center for Infectious Disease"/>
            <person name="Wu L."/>
            <person name="Ma J."/>
        </authorList>
    </citation>
    <scope>NUCLEOTIDE SEQUENCE [LARGE SCALE GENOMIC DNA]</scope>
    <source>
        <strain evidence="8">JCM 9687</strain>
    </source>
</reference>
<dbReference type="InterPro" id="IPR007630">
    <property type="entry name" value="RNA_pol_sigma70_r4"/>
</dbReference>
<keyword evidence="1" id="KW-0805">Transcription regulation</keyword>
<sequence>MVSTTTRTQRFELVSVVAGADQVEEAVRRRKLVPVSNVLAYHKMLRNRLHSALSRELRPSIVSYFGFVRDLWQTVLGTPPDGFDRYDVELYEFRTRLGRTTSPPIRRSPLIVLQGQQLPVEFYELLRELDIPTTVLIDPTSPVSEQGATLAEIELALGVRAGAMASPGGTAPTPIQDFITRFAATDLGVDAEDEIPGRPILLRHEDVAAEACFAAAYARRYPREQTAVLVPSTDLFKEFHTALENSNTPVEWYRYGPRIPVPEQISFARPGLKLLTWASSAGLVFDRVILGGLHDAPAGRLRCDLPSLAATATKELVLSYSGRGEPVELTCLPRHLLDDRTGSGSAAAPPRATVSAETVPTSAHPAQDDLLRRHTTAVEAARRILEVDARFPSQHRRQVLSAEQEVGLACLMRGPDGDLARELPKGFRKTLASHDERAAAFDAMVLHNTGLVDTCTQKMQHGALDLEDLSQSGIFGLVRAVEKFDASRGFKFSTYATNWIRQGATRAVQDTGSAIRLPAHMWERIWKVDGIRSRLLSTAQSAEVADIARISGLEPSQVVDCLRLSSGVLSLDAPATRGSDAPLTEFLPASDREHDPDRVLDRRAVRDLLETAFSGMPERHAEVLRLRFGFGDADGMTLGDIGERYGVSRERIRQIEVKAKVELKRRLGELGLRDSNEVDDDTAPIATRARVRSPGGVQPRLRTADRKPGTELATGSGLIARFGSASVSTVQGIGRELADHAFAAKARTIVVRVVPSGSAAAVGVAHDGVPFGGTLLRSVLGSGVEQVDQRLRATFAAGLRHFDEVLVWDRTAGSGECLTLNHAPRTGAWWMHAKAERLPAAMLSERITDNRSAILFRGPRAGLGAENDDHGTTRLLDELGVRFGEPLREGLELKVNARSAVPRDPFLWSSPAAQTLPQEWVSGGGHRALVRLHVLPHPSRLRAEEAEAVGDPKFWAADQGFYIRCAGRYVSCAGWLGLPGLDSGPSTALARILVELEPEQAAAWGFAEPGPVAPPEALRTRLVALASRVRRSSANVLARRQENHS</sequence>
<dbReference type="InterPro" id="IPR007627">
    <property type="entry name" value="RNA_pol_sigma70_r2"/>
</dbReference>
<dbReference type="PRINTS" id="PR00046">
    <property type="entry name" value="SIGMA70FCT"/>
</dbReference>